<keyword evidence="2 6" id="KW-0808">Transferase</keyword>
<dbReference type="AlphaFoldDB" id="A0A7X8C1L9"/>
<feature type="binding site" evidence="6">
    <location>
        <position position="8"/>
    </location>
    <ligand>
        <name>Mg(2+)</name>
        <dbReference type="ChEBI" id="CHEBI:18420"/>
    </ligand>
</feature>
<dbReference type="NCBIfam" id="TIGR00016">
    <property type="entry name" value="ackA"/>
    <property type="match status" value="1"/>
</dbReference>
<keyword evidence="6" id="KW-0963">Cytoplasm</keyword>
<evidence type="ECO:0000256" key="1">
    <source>
        <dbReference type="ARBA" id="ARBA00008748"/>
    </source>
</evidence>
<dbReference type="PROSITE" id="PS01076">
    <property type="entry name" value="ACETATE_KINASE_2"/>
    <property type="match status" value="1"/>
</dbReference>
<evidence type="ECO:0000256" key="7">
    <source>
        <dbReference type="RuleBase" id="RU003835"/>
    </source>
</evidence>
<dbReference type="Pfam" id="PF00871">
    <property type="entry name" value="Acetate_kinase"/>
    <property type="match status" value="1"/>
</dbReference>
<feature type="binding site" evidence="6">
    <location>
        <position position="382"/>
    </location>
    <ligand>
        <name>Mg(2+)</name>
        <dbReference type="ChEBI" id="CHEBI:18420"/>
    </ligand>
</feature>
<comment type="function">
    <text evidence="6">Catalyzes the formation of acetyl phosphate from acetate and ATP. Can also catalyze the reverse reaction.</text>
</comment>
<dbReference type="UniPathway" id="UPA00340">
    <property type="reaction ID" value="UER00458"/>
</dbReference>
<name>A0A7X8C1L9_9LACT</name>
<dbReference type="PRINTS" id="PR00471">
    <property type="entry name" value="ACETATEKNASE"/>
</dbReference>
<reference evidence="8 9" key="1">
    <citation type="journal article" date="2020" name="Biotechnol. Biofuels">
        <title>New insights from the biogas microbiome by comprehensive genome-resolved metagenomics of nearly 1600 species originating from multiple anaerobic digesters.</title>
        <authorList>
            <person name="Campanaro S."/>
            <person name="Treu L."/>
            <person name="Rodriguez-R L.M."/>
            <person name="Kovalovszki A."/>
            <person name="Ziels R.M."/>
            <person name="Maus I."/>
            <person name="Zhu X."/>
            <person name="Kougias P.G."/>
            <person name="Basile A."/>
            <person name="Luo G."/>
            <person name="Schluter A."/>
            <person name="Konstantinidis K.T."/>
            <person name="Angelidaki I."/>
        </authorList>
    </citation>
    <scope>NUCLEOTIDE SEQUENCE [LARGE SCALE GENOMIC DNA]</scope>
    <source>
        <strain evidence="8">AS23ysBPME_34</strain>
    </source>
</reference>
<comment type="subcellular location">
    <subcellularLocation>
        <location evidence="6">Cytoplasm</location>
    </subcellularLocation>
</comment>
<feature type="binding site" evidence="6">
    <location>
        <position position="90"/>
    </location>
    <ligand>
        <name>substrate</name>
    </ligand>
</feature>
<keyword evidence="3 6" id="KW-0547">Nucleotide-binding</keyword>
<dbReference type="EMBL" id="JAAYSM010000019">
    <property type="protein sequence ID" value="NLJ17357.1"/>
    <property type="molecule type" value="Genomic_DNA"/>
</dbReference>
<comment type="subunit">
    <text evidence="6">Homodimer.</text>
</comment>
<dbReference type="GO" id="GO:0008776">
    <property type="term" value="F:acetate kinase activity"/>
    <property type="evidence" value="ECO:0007669"/>
    <property type="project" value="UniProtKB-UniRule"/>
</dbReference>
<evidence type="ECO:0000256" key="3">
    <source>
        <dbReference type="ARBA" id="ARBA00022741"/>
    </source>
</evidence>
<evidence type="ECO:0000313" key="8">
    <source>
        <dbReference type="EMBL" id="NLJ17357.1"/>
    </source>
</evidence>
<evidence type="ECO:0000256" key="2">
    <source>
        <dbReference type="ARBA" id="ARBA00022679"/>
    </source>
</evidence>
<evidence type="ECO:0000256" key="4">
    <source>
        <dbReference type="ARBA" id="ARBA00022777"/>
    </source>
</evidence>
<keyword evidence="5 6" id="KW-0067">ATP-binding</keyword>
<evidence type="ECO:0000256" key="6">
    <source>
        <dbReference type="HAMAP-Rule" id="MF_00020"/>
    </source>
</evidence>
<evidence type="ECO:0000313" key="9">
    <source>
        <dbReference type="Proteomes" id="UP000541058"/>
    </source>
</evidence>
<dbReference type="GO" id="GO:0005524">
    <property type="term" value="F:ATP binding"/>
    <property type="evidence" value="ECO:0007669"/>
    <property type="project" value="UniProtKB-KW"/>
</dbReference>
<dbReference type="InterPro" id="IPR043129">
    <property type="entry name" value="ATPase_NBD"/>
</dbReference>
<comment type="cofactor">
    <cofactor evidence="6">
        <name>Mg(2+)</name>
        <dbReference type="ChEBI" id="CHEBI:18420"/>
    </cofactor>
    <cofactor evidence="6">
        <name>Mn(2+)</name>
        <dbReference type="ChEBI" id="CHEBI:29035"/>
    </cofactor>
    <text evidence="6">Mg(2+). Can also accept Mn(2+).</text>
</comment>
<feature type="binding site" evidence="6">
    <location>
        <begin position="207"/>
        <end position="211"/>
    </location>
    <ligand>
        <name>ATP</name>
        <dbReference type="ChEBI" id="CHEBI:30616"/>
    </ligand>
</feature>
<dbReference type="GO" id="GO:0000287">
    <property type="term" value="F:magnesium ion binding"/>
    <property type="evidence" value="ECO:0007669"/>
    <property type="project" value="UniProtKB-UniRule"/>
</dbReference>
<dbReference type="CDD" id="cd24010">
    <property type="entry name" value="ASKHA_NBD_AcK_PK"/>
    <property type="match status" value="1"/>
</dbReference>
<dbReference type="GO" id="GO:0006083">
    <property type="term" value="P:acetate metabolic process"/>
    <property type="evidence" value="ECO:0007669"/>
    <property type="project" value="TreeGrafter"/>
</dbReference>
<proteinExistence type="inferred from homology"/>
<comment type="pathway">
    <text evidence="6">Metabolic intermediate biosynthesis; acetyl-CoA biosynthesis; acetyl-CoA from acetate: step 1/2.</text>
</comment>
<dbReference type="InterPro" id="IPR023865">
    <property type="entry name" value="Aliphatic_acid_kinase_CS"/>
</dbReference>
<feature type="binding site" evidence="6">
    <location>
        <begin position="283"/>
        <end position="285"/>
    </location>
    <ligand>
        <name>ATP</name>
        <dbReference type="ChEBI" id="CHEBI:30616"/>
    </ligand>
</feature>
<dbReference type="InterPro" id="IPR000890">
    <property type="entry name" value="Aliphatic_acid_kin_short-chain"/>
</dbReference>
<evidence type="ECO:0000256" key="5">
    <source>
        <dbReference type="ARBA" id="ARBA00022840"/>
    </source>
</evidence>
<dbReference type="Proteomes" id="UP000541058">
    <property type="component" value="Unassembled WGS sequence"/>
</dbReference>
<dbReference type="PIRSF" id="PIRSF000722">
    <property type="entry name" value="Acetate_prop_kin"/>
    <property type="match status" value="1"/>
</dbReference>
<dbReference type="PROSITE" id="PS01075">
    <property type="entry name" value="ACETATE_KINASE_1"/>
    <property type="match status" value="1"/>
</dbReference>
<keyword evidence="6" id="KW-0479">Metal-binding</keyword>
<accession>A0A7X8C1L9</accession>
<comment type="catalytic activity">
    <reaction evidence="6">
        <text>acetate + ATP = acetyl phosphate + ADP</text>
        <dbReference type="Rhea" id="RHEA:11352"/>
        <dbReference type="ChEBI" id="CHEBI:22191"/>
        <dbReference type="ChEBI" id="CHEBI:30089"/>
        <dbReference type="ChEBI" id="CHEBI:30616"/>
        <dbReference type="ChEBI" id="CHEBI:456216"/>
        <dbReference type="EC" id="2.7.2.1"/>
    </reaction>
</comment>
<dbReference type="SUPFAM" id="SSF53067">
    <property type="entry name" value="Actin-like ATPase domain"/>
    <property type="match status" value="2"/>
</dbReference>
<feature type="site" description="Transition state stabilizer" evidence="6">
    <location>
        <position position="179"/>
    </location>
</feature>
<protein>
    <recommendedName>
        <fullName evidence="6">Acetate kinase</fullName>
        <ecNumber evidence="6">2.7.2.1</ecNumber>
    </recommendedName>
    <alternativeName>
        <fullName evidence="6">Acetokinase</fullName>
    </alternativeName>
</protein>
<dbReference type="HAMAP" id="MF_00020">
    <property type="entry name" value="Acetate_kinase"/>
    <property type="match status" value="1"/>
</dbReference>
<dbReference type="GO" id="GO:0006085">
    <property type="term" value="P:acetyl-CoA biosynthetic process"/>
    <property type="evidence" value="ECO:0007669"/>
    <property type="project" value="UniProtKB-UniRule"/>
</dbReference>
<dbReference type="GO" id="GO:0005737">
    <property type="term" value="C:cytoplasm"/>
    <property type="evidence" value="ECO:0007669"/>
    <property type="project" value="UniProtKB-SubCell"/>
</dbReference>
<feature type="binding site" evidence="6">
    <location>
        <begin position="330"/>
        <end position="334"/>
    </location>
    <ligand>
        <name>ATP</name>
        <dbReference type="ChEBI" id="CHEBI:30616"/>
    </ligand>
</feature>
<keyword evidence="4 6" id="KW-0418">Kinase</keyword>
<sequence length="397" mass="43565">MSITMAVNAGSSSLKFQLYTMPEEKVIAKGLVERIGINDSVFKLEYGDDQEVKLVEDIATHDRAVEILFEQLEANNVIHSFDEITGIGHRVVAGGELFKDSALIDDEVIDQVDALAEFAPLHNAAEAAVMRAFKERVPNATMAAVFDTSFHTTLPAENYLYSLPYEYYENFKARKYGAHGTSHRYVSRRAAEMLGKNIEDLKIITCHLGNGASITAVEGGKAVDTSMGFTPLAGVTMGTRTGDIDASIIPFLMKKLEINDINEILNIFQKKSGLLGISGISSDMREIMAAKETNERAKIAYDIFINRIQKYIGQYIAVMNGVDAIVFTAGIGENSAPVREDVINGITVFGAEVDAERNDTRKEAVISTEDSKVVVLNIPTNEEVEIAREVERLKANA</sequence>
<dbReference type="Gene3D" id="3.30.420.40">
    <property type="match status" value="2"/>
</dbReference>
<keyword evidence="6" id="KW-0460">Magnesium</keyword>
<feature type="site" description="Transition state stabilizer" evidence="6">
    <location>
        <position position="240"/>
    </location>
</feature>
<dbReference type="EC" id="2.7.2.1" evidence="6"/>
<comment type="similarity">
    <text evidence="1 6 7">Belongs to the acetokinase family.</text>
</comment>
<dbReference type="RefSeq" id="WP_276645736.1">
    <property type="nucleotide sequence ID" value="NZ_JAAYSM010000019.1"/>
</dbReference>
<dbReference type="InterPro" id="IPR004372">
    <property type="entry name" value="Ac/propionate_kinase"/>
</dbReference>
<feature type="binding site" evidence="6">
    <location>
        <position position="15"/>
    </location>
    <ligand>
        <name>ATP</name>
        <dbReference type="ChEBI" id="CHEBI:30616"/>
    </ligand>
</feature>
<dbReference type="PANTHER" id="PTHR21060:SF15">
    <property type="entry name" value="ACETATE KINASE-RELATED"/>
    <property type="match status" value="1"/>
</dbReference>
<organism evidence="8 9">
    <name type="scientific">Globicatella sulfidifaciens</name>
    <dbReference type="NCBI Taxonomy" id="136093"/>
    <lineage>
        <taxon>Bacteria</taxon>
        <taxon>Bacillati</taxon>
        <taxon>Bacillota</taxon>
        <taxon>Bacilli</taxon>
        <taxon>Lactobacillales</taxon>
        <taxon>Aerococcaceae</taxon>
        <taxon>Globicatella</taxon>
    </lineage>
</organism>
<gene>
    <name evidence="6" type="primary">ackA</name>
    <name evidence="8" type="ORF">GX355_00695</name>
</gene>
<comment type="caution">
    <text evidence="8">The sequence shown here is derived from an EMBL/GenBank/DDBJ whole genome shotgun (WGS) entry which is preliminary data.</text>
</comment>
<feature type="active site" description="Proton donor/acceptor" evidence="6">
    <location>
        <position position="147"/>
    </location>
</feature>
<dbReference type="PANTHER" id="PTHR21060">
    <property type="entry name" value="ACETATE KINASE"/>
    <property type="match status" value="1"/>
</dbReference>